<dbReference type="InterPro" id="IPR036259">
    <property type="entry name" value="MFS_trans_sf"/>
</dbReference>
<dbReference type="InterPro" id="IPR029045">
    <property type="entry name" value="ClpP/crotonase-like_dom_sf"/>
</dbReference>
<evidence type="ECO:0000256" key="12">
    <source>
        <dbReference type="PROSITE-ProRule" id="PRU10085"/>
    </source>
</evidence>
<comment type="caution">
    <text evidence="18">The sequence shown here is derived from an EMBL/GenBank/DDBJ whole genome shotgun (WGS) entry which is preliminary data.</text>
</comment>
<feature type="transmembrane region" description="Helical" evidence="17">
    <location>
        <begin position="1321"/>
        <end position="1340"/>
    </location>
</feature>
<feature type="transmembrane region" description="Helical" evidence="17">
    <location>
        <begin position="990"/>
        <end position="1009"/>
    </location>
</feature>
<dbReference type="GO" id="GO:0005506">
    <property type="term" value="F:iron ion binding"/>
    <property type="evidence" value="ECO:0007669"/>
    <property type="project" value="InterPro"/>
</dbReference>
<dbReference type="GO" id="GO:0005337">
    <property type="term" value="F:nucleoside transmembrane transporter activity"/>
    <property type="evidence" value="ECO:0007669"/>
    <property type="project" value="InterPro"/>
</dbReference>
<feature type="region of interest" description="Disordered" evidence="16">
    <location>
        <begin position="529"/>
        <end position="583"/>
    </location>
</feature>
<evidence type="ECO:0000256" key="17">
    <source>
        <dbReference type="SAM" id="Phobius"/>
    </source>
</evidence>
<keyword evidence="11 17" id="KW-0472">Membrane</keyword>
<comment type="subcellular location">
    <subcellularLocation>
        <location evidence="1">Membrane</location>
        <topology evidence="1">Multi-pass membrane protein</topology>
    </subcellularLocation>
</comment>
<protein>
    <recommendedName>
        <fullName evidence="15">ATP-dependent Clp protease proteolytic subunit</fullName>
        <ecNumber evidence="14">3.4.21.92</ecNumber>
    </recommendedName>
</protein>
<feature type="active site" evidence="12">
    <location>
        <position position="818"/>
    </location>
</feature>
<comment type="similarity">
    <text evidence="2 15">Belongs to the peptidase S14 family.</text>
</comment>
<evidence type="ECO:0000313" key="18">
    <source>
        <dbReference type="EMBL" id="OLQ04937.1"/>
    </source>
</evidence>
<feature type="transmembrane region" description="Helical" evidence="17">
    <location>
        <begin position="1029"/>
        <end position="1050"/>
    </location>
</feature>
<evidence type="ECO:0000256" key="4">
    <source>
        <dbReference type="ARBA" id="ARBA00022448"/>
    </source>
</evidence>
<dbReference type="Proteomes" id="UP000186817">
    <property type="component" value="Unassembled WGS sequence"/>
</dbReference>
<dbReference type="InterPro" id="IPR001907">
    <property type="entry name" value="ClpP"/>
</dbReference>
<evidence type="ECO:0000256" key="8">
    <source>
        <dbReference type="ARBA" id="ARBA00022801"/>
    </source>
</evidence>
<dbReference type="Pfam" id="PF00574">
    <property type="entry name" value="CLP_protease"/>
    <property type="match status" value="1"/>
</dbReference>
<feature type="transmembrane region" description="Helical" evidence="17">
    <location>
        <begin position="1168"/>
        <end position="1188"/>
    </location>
</feature>
<dbReference type="NCBIfam" id="NF009205">
    <property type="entry name" value="PRK12553.1"/>
    <property type="match status" value="1"/>
</dbReference>
<feature type="transmembrane region" description="Helical" evidence="17">
    <location>
        <begin position="608"/>
        <end position="631"/>
    </location>
</feature>
<gene>
    <name evidence="18" type="primary">clpP</name>
    <name evidence="18" type="ORF">AK812_SmicGene11946</name>
</gene>
<dbReference type="HAMAP" id="MF_00444">
    <property type="entry name" value="ClpP"/>
    <property type="match status" value="1"/>
</dbReference>
<dbReference type="GO" id="GO:0016020">
    <property type="term" value="C:membrane"/>
    <property type="evidence" value="ECO:0007669"/>
    <property type="project" value="UniProtKB-SubCell"/>
</dbReference>
<keyword evidence="9 14" id="KW-0720">Serine protease</keyword>
<dbReference type="FunFam" id="3.90.226.10:FF:000001">
    <property type="entry name" value="ATP-dependent Clp protease proteolytic subunit"/>
    <property type="match status" value="1"/>
</dbReference>
<evidence type="ECO:0000256" key="1">
    <source>
        <dbReference type="ARBA" id="ARBA00004141"/>
    </source>
</evidence>
<dbReference type="InterPro" id="IPR018215">
    <property type="entry name" value="ClpP_Ser_AS"/>
</dbReference>
<evidence type="ECO:0000256" key="16">
    <source>
        <dbReference type="SAM" id="MobiDB-lite"/>
    </source>
</evidence>
<proteinExistence type="inferred from homology"/>
<keyword evidence="5" id="KW-0934">Plastid</keyword>
<evidence type="ECO:0000256" key="5">
    <source>
        <dbReference type="ARBA" id="ARBA00022640"/>
    </source>
</evidence>
<keyword evidence="8 14" id="KW-0378">Hydrolase</keyword>
<accession>A0A1Q9EC18</accession>
<dbReference type="PANTHER" id="PTHR10381:SF15">
    <property type="entry name" value="CHLOROPLASTIC ATP-DEPENDENT CLP PROTEASE PROTEOLYTIC SUBUNIT 1"/>
    <property type="match status" value="1"/>
</dbReference>
<dbReference type="Gene3D" id="3.90.226.10">
    <property type="entry name" value="2-enoyl-CoA Hydratase, Chain A, domain 1"/>
    <property type="match status" value="1"/>
</dbReference>
<organism evidence="18 19">
    <name type="scientific">Symbiodinium microadriaticum</name>
    <name type="common">Dinoflagellate</name>
    <name type="synonym">Zooxanthella microadriatica</name>
    <dbReference type="NCBI Taxonomy" id="2951"/>
    <lineage>
        <taxon>Eukaryota</taxon>
        <taxon>Sar</taxon>
        <taxon>Alveolata</taxon>
        <taxon>Dinophyceae</taxon>
        <taxon>Suessiales</taxon>
        <taxon>Symbiodiniaceae</taxon>
        <taxon>Symbiodinium</taxon>
    </lineage>
</organism>
<dbReference type="Gene3D" id="1.10.630.10">
    <property type="entry name" value="Cytochrome P450"/>
    <property type="match status" value="1"/>
</dbReference>
<dbReference type="Pfam" id="PF00067">
    <property type="entry name" value="p450"/>
    <property type="match status" value="1"/>
</dbReference>
<evidence type="ECO:0000256" key="9">
    <source>
        <dbReference type="ARBA" id="ARBA00022825"/>
    </source>
</evidence>
<feature type="compositionally biased region" description="Polar residues" evidence="16">
    <location>
        <begin position="530"/>
        <end position="546"/>
    </location>
</feature>
<keyword evidence="19" id="KW-1185">Reference proteome</keyword>
<evidence type="ECO:0000256" key="11">
    <source>
        <dbReference type="ARBA" id="ARBA00023136"/>
    </source>
</evidence>
<dbReference type="CDD" id="cd07017">
    <property type="entry name" value="S14_ClpP_2"/>
    <property type="match status" value="1"/>
</dbReference>
<evidence type="ECO:0000256" key="13">
    <source>
        <dbReference type="PROSITE-ProRule" id="PRU10086"/>
    </source>
</evidence>
<dbReference type="GO" id="GO:0004176">
    <property type="term" value="F:ATP-dependent peptidase activity"/>
    <property type="evidence" value="ECO:0007669"/>
    <property type="project" value="InterPro"/>
</dbReference>
<keyword evidence="6 14" id="KW-0645">Protease</keyword>
<feature type="compositionally biased region" description="Basic and acidic residues" evidence="16">
    <location>
        <begin position="554"/>
        <end position="565"/>
    </location>
</feature>
<dbReference type="InterPro" id="IPR023562">
    <property type="entry name" value="ClpP/TepA"/>
</dbReference>
<feature type="transmembrane region" description="Helical" evidence="17">
    <location>
        <begin position="1062"/>
        <end position="1083"/>
    </location>
</feature>
<dbReference type="SUPFAM" id="SSF103473">
    <property type="entry name" value="MFS general substrate transporter"/>
    <property type="match status" value="1"/>
</dbReference>
<dbReference type="SUPFAM" id="SSF52096">
    <property type="entry name" value="ClpP/crotonase"/>
    <property type="match status" value="1"/>
</dbReference>
<dbReference type="GO" id="GO:0020037">
    <property type="term" value="F:heme binding"/>
    <property type="evidence" value="ECO:0007669"/>
    <property type="project" value="InterPro"/>
</dbReference>
<dbReference type="OrthoDB" id="1470350at2759"/>
<sequence>MAESKQSTFQAVPSGRIVVVGTLLLGVTSLLEISRRAARRARRDAVQGIEVPMAGGWQPLLGHLFRLRRYVAGNASFAPGRWALDVLNQEGLRVFCGDFLGMKMISVADTALAEEVSTGEPDRFTKDFLKFSPGGDLLLESFGRGLVFASTEDPEWQVAHRILRAPFSSRGVKAMGPLMCQQADELVRALRRDVGHGGVAYIDTWVTKMALETIAVCGLGTSLGCFESSETPPFVTSLNKLISCLMNLSRCPRWLRPFLMPFRVREFRRESQRLRQHCLDLIEKRAGSSAVGARKDLLDVMLLDSDTKSGRKMTLDMVTDNVLTFLFAGQDSTAAAMASCLCYLCAHPACKAKLVEEIDEVVGKGALEWDHFARMPYLDSCIKETLRLVPPAPGFIRYPKGDQLLGKKWRIPGGVPVLVNIMAIHYDPKIWGEDAAMFRPERWQQAPREKFAFIPFALGPRACTGREFSVLEQKVTLVKLLQQFDFERPAQVQQKPGCTTITSDQMKHPPFISMDVEMKQDTAFQGPVLAQQTASRHTPDNSQSKRLNGYHGQAQEERAKKRGMEGHASAEIGTDESESGEGRVIEKRSFLPRRAMATKRHEGTRTKVGAVALTGLSAACGATWLASAFVAPAVPLRLQLRSALVDDPLQQTSALPGSAGAVSPAGSCLAMGAVGVAAAVAAAALRKGRSSRAVRQAEPEPGPQPGREPEIDPRRQDPPNTVPPVRMPMVDTGKGEKLDVMSKLLEDRIIILGGEVKDEMAQILVAQMLYLANTDPDQDITMYINSPGGSVSAGMAIYDTMQFIPCDVSTVCFGMAASMGSFLLSAGTKGKRKSLPNSRIMIHQPLGGAQGQAADVRIQAREILHMREILNMHLADATGQPIDVIAKDCDRDNFMTPEEAKDYGLIDEITPTKAWPRIQKPNRHRCHQLVDAMSFCELPIPYMFSGYTNRQSRFDHQDRFRQSPEPLMVQALGLLRQELLRHKDDEEEMLYSRAQLALMYLGICTLLPYNCLLNVQPYFKEYPFKDLDFPFTSMMTYSLCLCSSQIWLTCRGDGISVNKRMGTALISQVLVCSAFFGLTWASSGPSATGWYVPMLVVIAVLALSNSILQTGVFGVAGSMTSEMSAAVMLGLGMSGLVSFFISLLIQAVQHAMNRESGDSARSGMEVALLLWALCILQTITSCWVYFVYLRYRLPETAEAIAMLEQQRATPSEASGREISFPEVEQSSTSDFSKASWAQIWKRLVPIFGEIWPQAVNVCSVFMVTMTVFPGVMVHWEPSASSPFAKATQVYGNLLIGTFQVGDVVGRSIAGPIGRCVGPKRLWILVLLRFVFIPLFMLGQRSPEACVLWGSDIGRVCLCALFAISNGLLANLAMMYGPDCCSTQEKREVAGMAMSATMVTGIFAGTLLAFVTQVGIAENGPSPALVMY</sequence>
<feature type="active site" evidence="13">
    <location>
        <position position="843"/>
    </location>
</feature>
<dbReference type="InterPro" id="IPR001128">
    <property type="entry name" value="Cyt_P450"/>
</dbReference>
<dbReference type="InterPro" id="IPR036396">
    <property type="entry name" value="Cyt_P450_sf"/>
</dbReference>
<dbReference type="PRINTS" id="PR00127">
    <property type="entry name" value="CLPPROTEASEP"/>
</dbReference>
<feature type="transmembrane region" description="Helical" evidence="17">
    <location>
        <begin position="1089"/>
        <end position="1113"/>
    </location>
</feature>
<dbReference type="PANTHER" id="PTHR10381">
    <property type="entry name" value="ATP-DEPENDENT CLP PROTEASE PROTEOLYTIC SUBUNIT"/>
    <property type="match status" value="1"/>
</dbReference>
<evidence type="ECO:0000256" key="3">
    <source>
        <dbReference type="ARBA" id="ARBA00007965"/>
    </source>
</evidence>
<dbReference type="NCBIfam" id="NF001368">
    <property type="entry name" value="PRK00277.1"/>
    <property type="match status" value="1"/>
</dbReference>
<keyword evidence="10 17" id="KW-1133">Transmembrane helix</keyword>
<dbReference type="InterPro" id="IPR033135">
    <property type="entry name" value="ClpP_His_AS"/>
</dbReference>
<dbReference type="GO" id="GO:0009368">
    <property type="term" value="C:endopeptidase Clp complex"/>
    <property type="evidence" value="ECO:0007669"/>
    <property type="project" value="TreeGrafter"/>
</dbReference>
<evidence type="ECO:0000313" key="19">
    <source>
        <dbReference type="Proteomes" id="UP000186817"/>
    </source>
</evidence>
<evidence type="ECO:0000256" key="6">
    <source>
        <dbReference type="ARBA" id="ARBA00022670"/>
    </source>
</evidence>
<dbReference type="Pfam" id="PF01733">
    <property type="entry name" value="Nucleoside_tran"/>
    <property type="match status" value="1"/>
</dbReference>
<evidence type="ECO:0000256" key="7">
    <source>
        <dbReference type="ARBA" id="ARBA00022692"/>
    </source>
</evidence>
<evidence type="ECO:0000256" key="10">
    <source>
        <dbReference type="ARBA" id="ARBA00022989"/>
    </source>
</evidence>
<reference evidence="18 19" key="1">
    <citation type="submission" date="2016-02" db="EMBL/GenBank/DDBJ databases">
        <title>Genome analysis of coral dinoflagellate symbionts highlights evolutionary adaptations to a symbiotic lifestyle.</title>
        <authorList>
            <person name="Aranda M."/>
            <person name="Li Y."/>
            <person name="Liew Y.J."/>
            <person name="Baumgarten S."/>
            <person name="Simakov O."/>
            <person name="Wilson M."/>
            <person name="Piel J."/>
            <person name="Ashoor H."/>
            <person name="Bougouffa S."/>
            <person name="Bajic V.B."/>
            <person name="Ryu T."/>
            <person name="Ravasi T."/>
            <person name="Bayer T."/>
            <person name="Micklem G."/>
            <person name="Kim H."/>
            <person name="Bhak J."/>
            <person name="Lajeunesse T.C."/>
            <person name="Voolstra C.R."/>
        </authorList>
    </citation>
    <scope>NUCLEOTIDE SEQUENCE [LARGE SCALE GENOMIC DNA]</scope>
    <source>
        <strain evidence="18 19">CCMP2467</strain>
    </source>
</reference>
<dbReference type="GO" id="GO:0004497">
    <property type="term" value="F:monooxygenase activity"/>
    <property type="evidence" value="ECO:0007669"/>
    <property type="project" value="InterPro"/>
</dbReference>
<feature type="transmembrane region" description="Helical" evidence="17">
    <location>
        <begin position="15"/>
        <end position="33"/>
    </location>
</feature>
<dbReference type="EMBL" id="LSRX01000198">
    <property type="protein sequence ID" value="OLQ04937.1"/>
    <property type="molecule type" value="Genomic_DNA"/>
</dbReference>
<feature type="transmembrane region" description="Helical" evidence="17">
    <location>
        <begin position="1352"/>
        <end position="1376"/>
    </location>
</feature>
<evidence type="ECO:0000256" key="15">
    <source>
        <dbReference type="RuleBase" id="RU003567"/>
    </source>
</evidence>
<keyword evidence="4" id="KW-0813">Transport</keyword>
<name>A0A1Q9EC18_SYMMI</name>
<dbReference type="EC" id="3.4.21.92" evidence="14"/>
<feature type="transmembrane region" description="Helical" evidence="17">
    <location>
        <begin position="661"/>
        <end position="685"/>
    </location>
</feature>
<evidence type="ECO:0000256" key="14">
    <source>
        <dbReference type="RuleBase" id="RU000549"/>
    </source>
</evidence>
<dbReference type="GO" id="GO:0004252">
    <property type="term" value="F:serine-type endopeptidase activity"/>
    <property type="evidence" value="ECO:0007669"/>
    <property type="project" value="UniProtKB-EC"/>
</dbReference>
<dbReference type="GO" id="GO:0051117">
    <property type="term" value="F:ATPase binding"/>
    <property type="evidence" value="ECO:0007669"/>
    <property type="project" value="TreeGrafter"/>
</dbReference>
<evidence type="ECO:0000256" key="2">
    <source>
        <dbReference type="ARBA" id="ARBA00007039"/>
    </source>
</evidence>
<feature type="transmembrane region" description="Helical" evidence="17">
    <location>
        <begin position="1388"/>
        <end position="1410"/>
    </location>
</feature>
<comment type="similarity">
    <text evidence="3">Belongs to the SLC29A/ENT transporter (TC 2.A.57) family.</text>
</comment>
<dbReference type="SUPFAM" id="SSF48264">
    <property type="entry name" value="Cytochrome P450"/>
    <property type="match status" value="1"/>
</dbReference>
<feature type="compositionally biased region" description="Basic and acidic residues" evidence="16">
    <location>
        <begin position="707"/>
        <end position="717"/>
    </location>
</feature>
<keyword evidence="7 17" id="KW-0812">Transmembrane</keyword>
<dbReference type="GO" id="GO:0006515">
    <property type="term" value="P:protein quality control for misfolded or incompletely synthesized proteins"/>
    <property type="evidence" value="ECO:0007669"/>
    <property type="project" value="TreeGrafter"/>
</dbReference>
<dbReference type="InterPro" id="IPR002259">
    <property type="entry name" value="Eqnu_transpt"/>
</dbReference>
<feature type="transmembrane region" description="Helical" evidence="17">
    <location>
        <begin position="1125"/>
        <end position="1148"/>
    </location>
</feature>
<dbReference type="PROSITE" id="PS00382">
    <property type="entry name" value="CLP_PROTEASE_HIS"/>
    <property type="match status" value="1"/>
</dbReference>
<feature type="region of interest" description="Disordered" evidence="16">
    <location>
        <begin position="689"/>
        <end position="732"/>
    </location>
</feature>
<dbReference type="GO" id="GO:0016705">
    <property type="term" value="F:oxidoreductase activity, acting on paired donors, with incorporation or reduction of molecular oxygen"/>
    <property type="evidence" value="ECO:0007669"/>
    <property type="project" value="InterPro"/>
</dbReference>
<dbReference type="PROSITE" id="PS00381">
    <property type="entry name" value="CLP_PROTEASE_SER"/>
    <property type="match status" value="1"/>
</dbReference>